<reference evidence="11" key="1">
    <citation type="submission" date="2019-06" db="EMBL/GenBank/DDBJ databases">
        <authorList>
            <person name="Broberg M."/>
        </authorList>
    </citation>
    <scope>NUCLEOTIDE SEQUENCE [LARGE SCALE GENOMIC DNA]</scope>
</reference>
<evidence type="ECO:0000256" key="7">
    <source>
        <dbReference type="RuleBase" id="RU361240"/>
    </source>
</evidence>
<evidence type="ECO:0000256" key="4">
    <source>
        <dbReference type="ARBA" id="ARBA00022723"/>
    </source>
</evidence>
<comment type="similarity">
    <text evidence="2">Belongs to the peptidase M28 family. M28B subfamily.</text>
</comment>
<dbReference type="InterPro" id="IPR007484">
    <property type="entry name" value="Peptidase_M28"/>
</dbReference>
<keyword evidence="6 7" id="KW-0862">Zinc</keyword>
<protein>
    <recommendedName>
        <fullName evidence="7">Peptide hydrolase</fullName>
        <ecNumber evidence="7">3.4.-.-</ecNumber>
    </recommendedName>
</protein>
<comment type="cofactor">
    <cofactor evidence="1">
        <name>Zn(2+)</name>
        <dbReference type="ChEBI" id="CHEBI:29105"/>
    </cofactor>
</comment>
<sequence length="614" mass="66113">MVGSLPRDYWHLADTPHSNLQLLLQHICRAAVESITYQGTFRFQLLSTGDITPQAPGNTTVLPVIGRSTLDTGAGTFKVRGRANMARGGGQLLRNAVIRASKTSLGSTIWSDIQSTYQAVMKPLTVASQALLVAQGLAAEPCKQRLTPEKLEAALTSEGLENNLWHLDRIGTENKGNRAFGTPGYKASSDYLLEQIGVEGPDGDFDIWKQYFNHTYEETREIALTGPDGEDVDVYTLIYNHATPVPDGITAELAAIPVDDTRGSGCYEDQWSGIDVTGKLALVKRGVCSISDKIKLAKSHGALGVVLVHNTENTPNTGTLSADNIGLLVPVGMIKLAVGEAWFGRIAGGEVLTVTLLVDSFFEERESWNIFADTKDGDPESIIVLGAHLDSVPAGPGINDDGSGVTAQIEIAKALRQFRGLKNKIRLAWWGAEEPGLVGSLYYTSHLSEEEADKIRFYFNYDMIGSPVPVYGIYVGDNPDDKVGAQLLLDYLVAKDKPAYFGSFGTGSDYVGFLNLGIASSGVQTGGGIPADPCYHLACDVFGNVNLDPLTVNTKAAAVAAATLALQDELPRRVKTTLNPRSKNRIRAQFDSWRTARAEAVDSHKCAGDSKHTV</sequence>
<evidence type="ECO:0000313" key="10">
    <source>
        <dbReference type="EMBL" id="CAH0047043.1"/>
    </source>
</evidence>
<evidence type="ECO:0000259" key="8">
    <source>
        <dbReference type="Pfam" id="PF02225"/>
    </source>
</evidence>
<dbReference type="GO" id="GO:0046872">
    <property type="term" value="F:metal ion binding"/>
    <property type="evidence" value="ECO:0007669"/>
    <property type="project" value="UniProtKB-KW"/>
</dbReference>
<evidence type="ECO:0000256" key="3">
    <source>
        <dbReference type="ARBA" id="ARBA00022670"/>
    </source>
</evidence>
<reference evidence="10 11" key="2">
    <citation type="submission" date="2021-10" db="EMBL/GenBank/DDBJ databases">
        <authorList>
            <person name="Piombo E."/>
        </authorList>
    </citation>
    <scope>NUCLEOTIDE SEQUENCE [LARGE SCALE GENOMIC DNA]</scope>
</reference>
<dbReference type="EMBL" id="CABFOC020000018">
    <property type="protein sequence ID" value="CAH0047043.1"/>
    <property type="molecule type" value="Genomic_DNA"/>
</dbReference>
<dbReference type="SUPFAM" id="SSF52025">
    <property type="entry name" value="PA domain"/>
    <property type="match status" value="1"/>
</dbReference>
<comment type="caution">
    <text evidence="10">The sequence shown here is derived from an EMBL/GenBank/DDBJ whole genome shotgun (WGS) entry which is preliminary data.</text>
</comment>
<dbReference type="EC" id="3.4.-.-" evidence="7"/>
<keyword evidence="11" id="KW-1185">Reference proteome</keyword>
<feature type="domain" description="Peptidase M28" evidence="9">
    <location>
        <begin position="369"/>
        <end position="557"/>
    </location>
</feature>
<dbReference type="SUPFAM" id="SSF53187">
    <property type="entry name" value="Zn-dependent exopeptidases"/>
    <property type="match status" value="1"/>
</dbReference>
<dbReference type="InterPro" id="IPR046450">
    <property type="entry name" value="PA_dom_sf"/>
</dbReference>
<gene>
    <name evidence="10" type="ORF">CSOL1703_00013281</name>
</gene>
<organism evidence="10 11">
    <name type="scientific">Clonostachys solani</name>
    <dbReference type="NCBI Taxonomy" id="160281"/>
    <lineage>
        <taxon>Eukaryota</taxon>
        <taxon>Fungi</taxon>
        <taxon>Dikarya</taxon>
        <taxon>Ascomycota</taxon>
        <taxon>Pezizomycotina</taxon>
        <taxon>Sordariomycetes</taxon>
        <taxon>Hypocreomycetidae</taxon>
        <taxon>Hypocreales</taxon>
        <taxon>Bionectriaceae</taxon>
        <taxon>Clonostachys</taxon>
    </lineage>
</organism>
<evidence type="ECO:0000259" key="9">
    <source>
        <dbReference type="Pfam" id="PF04389"/>
    </source>
</evidence>
<feature type="domain" description="PA" evidence="8">
    <location>
        <begin position="250"/>
        <end position="342"/>
    </location>
</feature>
<dbReference type="Proteomes" id="UP000775872">
    <property type="component" value="Unassembled WGS sequence"/>
</dbReference>
<dbReference type="Pfam" id="PF02225">
    <property type="entry name" value="PA"/>
    <property type="match status" value="1"/>
</dbReference>
<evidence type="ECO:0000313" key="11">
    <source>
        <dbReference type="Proteomes" id="UP000775872"/>
    </source>
</evidence>
<dbReference type="PANTHER" id="PTHR12147:SF26">
    <property type="entry name" value="PEPTIDASE M28 DOMAIN-CONTAINING PROTEIN"/>
    <property type="match status" value="1"/>
</dbReference>
<evidence type="ECO:0000256" key="2">
    <source>
        <dbReference type="ARBA" id="ARBA00005634"/>
    </source>
</evidence>
<dbReference type="GO" id="GO:0006508">
    <property type="term" value="P:proteolysis"/>
    <property type="evidence" value="ECO:0007669"/>
    <property type="project" value="UniProtKB-KW"/>
</dbReference>
<dbReference type="Pfam" id="PF04389">
    <property type="entry name" value="Peptidase_M28"/>
    <property type="match status" value="1"/>
</dbReference>
<dbReference type="PANTHER" id="PTHR12147">
    <property type="entry name" value="METALLOPEPTIDASE M28 FAMILY MEMBER"/>
    <property type="match status" value="1"/>
</dbReference>
<evidence type="ECO:0000256" key="5">
    <source>
        <dbReference type="ARBA" id="ARBA00022801"/>
    </source>
</evidence>
<keyword evidence="3 7" id="KW-0645">Protease</keyword>
<dbReference type="AlphaFoldDB" id="A0A9N9Z0W2"/>
<dbReference type="InterPro" id="IPR003137">
    <property type="entry name" value="PA_domain"/>
</dbReference>
<dbReference type="Gene3D" id="3.40.630.10">
    <property type="entry name" value="Zn peptidases"/>
    <property type="match status" value="1"/>
</dbReference>
<name>A0A9N9Z0W2_9HYPO</name>
<accession>A0A9N9Z0W2</accession>
<evidence type="ECO:0000256" key="1">
    <source>
        <dbReference type="ARBA" id="ARBA00001947"/>
    </source>
</evidence>
<keyword evidence="4 7" id="KW-0479">Metal-binding</keyword>
<proteinExistence type="inferred from homology"/>
<dbReference type="GO" id="GO:0008235">
    <property type="term" value="F:metalloexopeptidase activity"/>
    <property type="evidence" value="ECO:0007669"/>
    <property type="project" value="InterPro"/>
</dbReference>
<keyword evidence="5 7" id="KW-0378">Hydrolase</keyword>
<dbReference type="Gene3D" id="3.50.30.30">
    <property type="match status" value="1"/>
</dbReference>
<dbReference type="CDD" id="cd04816">
    <property type="entry name" value="PA_SaNapH_like"/>
    <property type="match status" value="1"/>
</dbReference>
<dbReference type="InterPro" id="IPR045175">
    <property type="entry name" value="M28_fam"/>
</dbReference>
<evidence type="ECO:0000256" key="6">
    <source>
        <dbReference type="ARBA" id="ARBA00022833"/>
    </source>
</evidence>
<dbReference type="OrthoDB" id="10013407at2759"/>